<dbReference type="InterPro" id="IPR036250">
    <property type="entry name" value="AcylCo_DH-like_C"/>
</dbReference>
<comment type="catalytic activity">
    <reaction evidence="17">
        <text>hexanoyl-CoA + oxidized [electron-transfer flavoprotein] + H(+) = (2E)-hexenoyl-CoA + reduced [electron-transfer flavoprotein]</text>
        <dbReference type="Rhea" id="RHEA:43464"/>
        <dbReference type="Rhea" id="RHEA-COMP:10685"/>
        <dbReference type="Rhea" id="RHEA-COMP:10686"/>
        <dbReference type="ChEBI" id="CHEBI:15378"/>
        <dbReference type="ChEBI" id="CHEBI:57692"/>
        <dbReference type="ChEBI" id="CHEBI:58307"/>
        <dbReference type="ChEBI" id="CHEBI:62077"/>
        <dbReference type="ChEBI" id="CHEBI:62620"/>
    </reaction>
</comment>
<dbReference type="AlphaFoldDB" id="A0A674MG68"/>
<dbReference type="GO" id="GO:0006552">
    <property type="term" value="P:L-leucine catabolic process"/>
    <property type="evidence" value="ECO:0007669"/>
    <property type="project" value="UniProtKB-UniPathway"/>
</dbReference>
<feature type="binding site" evidence="20">
    <location>
        <position position="268"/>
    </location>
    <ligand>
        <name>substrate</name>
    </ligand>
</feature>
<comment type="catalytic activity">
    <reaction evidence="18">
        <text>3-methylbutanoyl-CoA + oxidized [electron-transfer flavoprotein] + H(+) = 3-methylbut-2-enoyl-CoA + reduced [electron-transfer flavoprotein]</text>
        <dbReference type="Rhea" id="RHEA:12276"/>
        <dbReference type="Rhea" id="RHEA-COMP:10685"/>
        <dbReference type="Rhea" id="RHEA-COMP:10686"/>
        <dbReference type="ChEBI" id="CHEBI:15378"/>
        <dbReference type="ChEBI" id="CHEBI:57344"/>
        <dbReference type="ChEBI" id="CHEBI:57345"/>
        <dbReference type="ChEBI" id="CHEBI:57692"/>
        <dbReference type="ChEBI" id="CHEBI:58307"/>
        <dbReference type="EC" id="1.3.8.4"/>
    </reaction>
</comment>
<evidence type="ECO:0000256" key="16">
    <source>
        <dbReference type="ARBA" id="ARBA00048345"/>
    </source>
</evidence>
<comment type="pathway">
    <text evidence="3">Amino-acid degradation; L-leucine degradation; (S)-3-hydroxy-3-methylglutaryl-CoA from 3-isovaleryl-CoA: step 1/3.</text>
</comment>
<comment type="similarity">
    <text evidence="4 22">Belongs to the acyl-CoA dehydrogenase family.</text>
</comment>
<evidence type="ECO:0000256" key="13">
    <source>
        <dbReference type="ARBA" id="ARBA00031895"/>
    </source>
</evidence>
<feature type="binding site" evidence="20">
    <location>
        <begin position="275"/>
        <end position="278"/>
    </location>
    <ligand>
        <name>substrate</name>
    </ligand>
</feature>
<evidence type="ECO:0000256" key="2">
    <source>
        <dbReference type="ARBA" id="ARBA00004173"/>
    </source>
</evidence>
<feature type="domain" description="Acyl-CoA dehydrogenase/oxidase C-terminal" evidence="23">
    <location>
        <begin position="264"/>
        <end position="411"/>
    </location>
</feature>
<evidence type="ECO:0000256" key="22">
    <source>
        <dbReference type="RuleBase" id="RU362125"/>
    </source>
</evidence>
<feature type="binding site" evidence="21">
    <location>
        <begin position="400"/>
        <end position="402"/>
    </location>
    <ligand>
        <name>FAD</name>
        <dbReference type="ChEBI" id="CHEBI:57692"/>
    </ligand>
</feature>
<evidence type="ECO:0000256" key="3">
    <source>
        <dbReference type="ARBA" id="ARBA00004898"/>
    </source>
</evidence>
<dbReference type="FunFam" id="1.10.540.10:FF:000007">
    <property type="entry name" value="Isovaleryl-CoA dehydrogenase, mitochondrial"/>
    <property type="match status" value="1"/>
</dbReference>
<evidence type="ECO:0000313" key="27">
    <source>
        <dbReference type="Proteomes" id="UP000005226"/>
    </source>
</evidence>
<evidence type="ECO:0000256" key="17">
    <source>
        <dbReference type="ARBA" id="ARBA00048375"/>
    </source>
</evidence>
<evidence type="ECO:0000256" key="6">
    <source>
        <dbReference type="ARBA" id="ARBA00012046"/>
    </source>
</evidence>
<dbReference type="InterPro" id="IPR034183">
    <property type="entry name" value="IVD"/>
</dbReference>
<dbReference type="PROSITE" id="PS00073">
    <property type="entry name" value="ACYL_COA_DH_2"/>
    <property type="match status" value="1"/>
</dbReference>
<evidence type="ECO:0000256" key="15">
    <source>
        <dbReference type="ARBA" id="ARBA00047736"/>
    </source>
</evidence>
<keyword evidence="10" id="KW-0809">Transit peptide</keyword>
<dbReference type="GO" id="GO:0008470">
    <property type="term" value="F:3-methylbutanoyl-CoA dehydrogenase activity"/>
    <property type="evidence" value="ECO:0007669"/>
    <property type="project" value="UniProtKB-EC"/>
</dbReference>
<evidence type="ECO:0000259" key="25">
    <source>
        <dbReference type="Pfam" id="PF02771"/>
    </source>
</evidence>
<dbReference type="GeneTree" id="ENSGT00940000158100"/>
<dbReference type="GO" id="GO:0050660">
    <property type="term" value="F:flavin adenine dinucleotide binding"/>
    <property type="evidence" value="ECO:0007669"/>
    <property type="project" value="InterPro"/>
</dbReference>
<evidence type="ECO:0000256" key="5">
    <source>
        <dbReference type="ARBA" id="ARBA00012044"/>
    </source>
</evidence>
<dbReference type="InParanoid" id="A0A674MG68"/>
<evidence type="ECO:0000256" key="21">
    <source>
        <dbReference type="PIRSR" id="PIRSR634183-3"/>
    </source>
</evidence>
<evidence type="ECO:0000256" key="14">
    <source>
        <dbReference type="ARBA" id="ARBA00045583"/>
    </source>
</evidence>
<feature type="binding site" evidence="21">
    <location>
        <position position="303"/>
    </location>
    <ligand>
        <name>FAD</name>
        <dbReference type="ChEBI" id="CHEBI:57692"/>
    </ligand>
</feature>
<dbReference type="FunFam" id="1.20.140.10:FF:000003">
    <property type="entry name" value="isovaleryl-CoA dehydrogenase, mitochondrial"/>
    <property type="match status" value="1"/>
</dbReference>
<feature type="domain" description="Acyl-CoA oxidase/dehydrogenase middle" evidence="24">
    <location>
        <begin position="157"/>
        <end position="252"/>
    </location>
</feature>
<dbReference type="Ensembl" id="ENSTRUT00000072698.1">
    <property type="protein sequence ID" value="ENSTRUP00000060457.1"/>
    <property type="gene ID" value="ENSTRUG00000013088.3"/>
</dbReference>
<evidence type="ECO:0000256" key="8">
    <source>
        <dbReference type="ARBA" id="ARBA00022630"/>
    </source>
</evidence>
<evidence type="ECO:0000256" key="20">
    <source>
        <dbReference type="PIRSR" id="PIRSR634183-2"/>
    </source>
</evidence>
<dbReference type="InterPro" id="IPR006089">
    <property type="entry name" value="Acyl-CoA_DH_CS"/>
</dbReference>
<accession>A0A674MG68</accession>
<comment type="subcellular location">
    <subcellularLocation>
        <location evidence="2">Mitochondrion</location>
    </subcellularLocation>
</comment>
<reference evidence="26" key="2">
    <citation type="submission" date="2025-08" db="UniProtKB">
        <authorList>
            <consortium name="Ensembl"/>
        </authorList>
    </citation>
    <scope>IDENTIFICATION</scope>
</reference>
<evidence type="ECO:0000256" key="9">
    <source>
        <dbReference type="ARBA" id="ARBA00022827"/>
    </source>
</evidence>
<evidence type="ECO:0000256" key="12">
    <source>
        <dbReference type="ARBA" id="ARBA00023128"/>
    </source>
</evidence>
<protein>
    <recommendedName>
        <fullName evidence="7">Isovaleryl-CoA dehydrogenase, mitochondrial</fullName>
        <ecNumber evidence="6">1.3.8.1</ecNumber>
        <ecNumber evidence="5">1.3.8.4</ecNumber>
    </recommendedName>
    <alternativeName>
        <fullName evidence="13">Butyryl-CoA dehydrogenase</fullName>
    </alternativeName>
</protein>
<proteinExistence type="inferred from homology"/>
<dbReference type="InterPro" id="IPR037069">
    <property type="entry name" value="AcylCoA_DH/ox_N_sf"/>
</dbReference>
<dbReference type="FunFam" id="2.40.110.10:FF:000004">
    <property type="entry name" value="Isovaleryl-CoA dehydrogenase, mitochondrial"/>
    <property type="match status" value="1"/>
</dbReference>
<dbReference type="PROSITE" id="PS00072">
    <property type="entry name" value="ACYL_COA_DH_1"/>
    <property type="match status" value="1"/>
</dbReference>
<keyword evidence="11 22" id="KW-0560">Oxidoreductase</keyword>
<dbReference type="InterPro" id="IPR009075">
    <property type="entry name" value="AcylCo_DH/oxidase_C"/>
</dbReference>
<keyword evidence="9 21" id="KW-0274">FAD</keyword>
<evidence type="ECO:0000256" key="7">
    <source>
        <dbReference type="ARBA" id="ARBA00018258"/>
    </source>
</evidence>
<dbReference type="InterPro" id="IPR009100">
    <property type="entry name" value="AcylCoA_DH/oxidase_NM_dom_sf"/>
</dbReference>
<dbReference type="InterPro" id="IPR006091">
    <property type="entry name" value="Acyl-CoA_Oxase/DH_mid-dom"/>
</dbReference>
<feature type="domain" description="Acyl-CoA dehydrogenase/oxidase N-terminal" evidence="25">
    <location>
        <begin position="39"/>
        <end position="153"/>
    </location>
</feature>
<comment type="function">
    <text evidence="14">Catalyzes the conversion of isovaleryl-CoA/3-methylbutanoyl-CoA to 3-methylbut-2-enoyl-CoA as an intermediate step in the leucine (Leu) catabolic pathway. To a lesser extent, is also able to catalyze the oxidation of other saturated short-chain acyl-CoA thioesters as pentanoyl-CoA, hexenoyl-CoA and butenoyl-CoA.</text>
</comment>
<name>A0A674MG68_TAKRU</name>
<dbReference type="CDD" id="cd01156">
    <property type="entry name" value="IVD"/>
    <property type="match status" value="1"/>
</dbReference>
<evidence type="ECO:0000256" key="4">
    <source>
        <dbReference type="ARBA" id="ARBA00009347"/>
    </source>
</evidence>
<feature type="binding site" evidence="21">
    <location>
        <begin position="371"/>
        <end position="375"/>
    </location>
    <ligand>
        <name>FAD</name>
        <dbReference type="ChEBI" id="CHEBI:57692"/>
    </ligand>
</feature>
<reference evidence="26" key="3">
    <citation type="submission" date="2025-09" db="UniProtKB">
        <authorList>
            <consortium name="Ensembl"/>
        </authorList>
    </citation>
    <scope>IDENTIFICATION</scope>
</reference>
<dbReference type="InterPro" id="IPR013786">
    <property type="entry name" value="AcylCoA_DH/ox_N"/>
</dbReference>
<dbReference type="EC" id="1.3.8.1" evidence="6"/>
<feature type="binding site" evidence="20">
    <location>
        <position position="167"/>
    </location>
    <ligand>
        <name>substrate</name>
    </ligand>
</feature>
<comment type="catalytic activity">
    <reaction evidence="15">
        <text>butanoyl-CoA + oxidized [electron-transfer flavoprotein] + H(+) = (2E)-butenoyl-CoA + reduced [electron-transfer flavoprotein]</text>
        <dbReference type="Rhea" id="RHEA:24004"/>
        <dbReference type="Rhea" id="RHEA-COMP:10685"/>
        <dbReference type="Rhea" id="RHEA-COMP:10686"/>
        <dbReference type="ChEBI" id="CHEBI:15378"/>
        <dbReference type="ChEBI" id="CHEBI:57332"/>
        <dbReference type="ChEBI" id="CHEBI:57371"/>
        <dbReference type="ChEBI" id="CHEBI:57692"/>
        <dbReference type="ChEBI" id="CHEBI:58307"/>
        <dbReference type="EC" id="1.3.8.1"/>
    </reaction>
</comment>
<feature type="binding site" evidence="20">
    <location>
        <begin position="398"/>
        <end position="399"/>
    </location>
    <ligand>
        <name>substrate</name>
    </ligand>
</feature>
<dbReference type="SUPFAM" id="SSF56645">
    <property type="entry name" value="Acyl-CoA dehydrogenase NM domain-like"/>
    <property type="match status" value="1"/>
</dbReference>
<evidence type="ECO:0000256" key="18">
    <source>
        <dbReference type="ARBA" id="ARBA00052875"/>
    </source>
</evidence>
<feature type="active site" description="Proton acceptor" evidence="19">
    <location>
        <position position="277"/>
    </location>
</feature>
<dbReference type="Gene3D" id="1.20.140.10">
    <property type="entry name" value="Butyryl-CoA Dehydrogenase, subunit A, domain 3"/>
    <property type="match status" value="1"/>
</dbReference>
<dbReference type="InterPro" id="IPR046373">
    <property type="entry name" value="Acyl-CoA_Oxase/DH_mid-dom_sf"/>
</dbReference>
<dbReference type="Gene3D" id="1.10.540.10">
    <property type="entry name" value="Acyl-CoA dehydrogenase/oxidase, N-terminal domain"/>
    <property type="match status" value="1"/>
</dbReference>
<dbReference type="PANTHER" id="PTHR43884">
    <property type="entry name" value="ACYL-COA DEHYDROGENASE"/>
    <property type="match status" value="1"/>
</dbReference>
<feature type="binding site" evidence="21">
    <location>
        <begin position="158"/>
        <end position="167"/>
    </location>
    <ligand>
        <name>FAD</name>
        <dbReference type="ChEBI" id="CHEBI:57692"/>
    </ligand>
</feature>
<dbReference type="GO" id="GO:0005739">
    <property type="term" value="C:mitochondrion"/>
    <property type="evidence" value="ECO:0007669"/>
    <property type="project" value="UniProtKB-SubCell"/>
</dbReference>
<dbReference type="PANTHER" id="PTHR43884:SF12">
    <property type="entry name" value="ISOVALERYL-COA DEHYDROGENASE, MITOCHONDRIAL-RELATED"/>
    <property type="match status" value="1"/>
</dbReference>
<dbReference type="Pfam" id="PF02770">
    <property type="entry name" value="Acyl-CoA_dh_M"/>
    <property type="match status" value="1"/>
</dbReference>
<dbReference type="OMA" id="CFITNSG"/>
<evidence type="ECO:0000256" key="19">
    <source>
        <dbReference type="PIRSR" id="PIRSR634183-1"/>
    </source>
</evidence>
<comment type="cofactor">
    <cofactor evidence="1 21 22">
        <name>FAD</name>
        <dbReference type="ChEBI" id="CHEBI:57692"/>
    </cofactor>
</comment>
<evidence type="ECO:0000256" key="1">
    <source>
        <dbReference type="ARBA" id="ARBA00001974"/>
    </source>
</evidence>
<feature type="binding site" evidence="21">
    <location>
        <position position="314"/>
    </location>
    <ligand>
        <name>FAD</name>
        <dbReference type="ChEBI" id="CHEBI:57692"/>
    </ligand>
</feature>
<comment type="catalytic activity">
    <reaction evidence="16">
        <text>pentanoyl-CoA + oxidized [electron-transfer flavoprotein] + H(+) = (2E)-pentenoyl-CoA + reduced [electron-transfer flavoprotein]</text>
        <dbReference type="Rhea" id="RHEA:43456"/>
        <dbReference type="Rhea" id="RHEA-COMP:10685"/>
        <dbReference type="Rhea" id="RHEA-COMP:10686"/>
        <dbReference type="ChEBI" id="CHEBI:15378"/>
        <dbReference type="ChEBI" id="CHEBI:57389"/>
        <dbReference type="ChEBI" id="CHEBI:57692"/>
        <dbReference type="ChEBI" id="CHEBI:58307"/>
        <dbReference type="ChEBI" id="CHEBI:86160"/>
    </reaction>
</comment>
<reference evidence="26 27" key="1">
    <citation type="journal article" date="2011" name="Genome Biol. Evol.">
        <title>Integration of the genetic map and genome assembly of fugu facilitates insights into distinct features of genome evolution in teleosts and mammals.</title>
        <authorList>
            <person name="Kai W."/>
            <person name="Kikuchi K."/>
            <person name="Tohari S."/>
            <person name="Chew A.K."/>
            <person name="Tay A."/>
            <person name="Fujiwara A."/>
            <person name="Hosoya S."/>
            <person name="Suetake H."/>
            <person name="Naruse K."/>
            <person name="Brenner S."/>
            <person name="Suzuki Y."/>
            <person name="Venkatesh B."/>
        </authorList>
    </citation>
    <scope>NUCLEOTIDE SEQUENCE [LARGE SCALE GENOMIC DNA]</scope>
</reference>
<evidence type="ECO:0000259" key="23">
    <source>
        <dbReference type="Pfam" id="PF00441"/>
    </source>
</evidence>
<evidence type="ECO:0000256" key="10">
    <source>
        <dbReference type="ARBA" id="ARBA00022946"/>
    </source>
</evidence>
<dbReference type="Pfam" id="PF02771">
    <property type="entry name" value="Acyl-CoA_dh_N"/>
    <property type="match status" value="1"/>
</dbReference>
<keyword evidence="27" id="KW-1185">Reference proteome</keyword>
<dbReference type="Pfam" id="PF00441">
    <property type="entry name" value="Acyl-CoA_dh_1"/>
    <property type="match status" value="1"/>
</dbReference>
<dbReference type="SUPFAM" id="SSF47203">
    <property type="entry name" value="Acyl-CoA dehydrogenase C-terminal domain-like"/>
    <property type="match status" value="1"/>
</dbReference>
<sequence>MFAVRNALRIASRISFPAVPRRGCAGAALPVDDIVNGLTDDQIQLRQTVRKFCEEKLAPYADEIDKNNEFPRMREFWKDLGEMGFLGITAPVEDGGVGLGYLDHIIVLEEMSRVSGGIALSYGAHSNLCVNQMVRHANEKQKEKYMPKLLTGEHVGALAMSEPNAGSDVVSMKLKAKKQGDYYVLNGNKFWITNGPDADVLIVYAKTDPGAHQRGITAFIVEKGMPGFSTAQKLDKLGMRGSNTCELIFEDCKIPEENVLGSLNKGVYVMMSGLDLERLVLAAGPLGIMQAVLDCAVPYLHVREAFGQKIGHFQLMQGKMADMYTRLSSCRQYVYNVARACDKGHVSTKDCAGVILYCAENATQVALDGIQCLGGNGYINDYPTGRFLRDAKLYEIGAGTSEIRRLIIGRSFNDRAMKNLPQQFVDFRGSVCFCSVKRWRPEVIRDVL</sequence>
<dbReference type="EC" id="1.3.8.4" evidence="5"/>
<dbReference type="Gene3D" id="2.40.110.10">
    <property type="entry name" value="Butyryl-CoA Dehydrogenase, subunit A, domain 2"/>
    <property type="match status" value="1"/>
</dbReference>
<gene>
    <name evidence="26" type="primary">ivd</name>
</gene>
<dbReference type="Proteomes" id="UP000005226">
    <property type="component" value="Chromosome 2"/>
</dbReference>
<evidence type="ECO:0000256" key="11">
    <source>
        <dbReference type="ARBA" id="ARBA00023002"/>
    </source>
</evidence>
<keyword evidence="12" id="KW-0496">Mitochondrion</keyword>
<evidence type="ECO:0000313" key="26">
    <source>
        <dbReference type="Ensembl" id="ENSTRUP00000060457.1"/>
    </source>
</evidence>
<organism evidence="26 27">
    <name type="scientific">Takifugu rubripes</name>
    <name type="common">Japanese pufferfish</name>
    <name type="synonym">Fugu rubripes</name>
    <dbReference type="NCBI Taxonomy" id="31033"/>
    <lineage>
        <taxon>Eukaryota</taxon>
        <taxon>Metazoa</taxon>
        <taxon>Chordata</taxon>
        <taxon>Craniata</taxon>
        <taxon>Vertebrata</taxon>
        <taxon>Euteleostomi</taxon>
        <taxon>Actinopterygii</taxon>
        <taxon>Neopterygii</taxon>
        <taxon>Teleostei</taxon>
        <taxon>Neoteleostei</taxon>
        <taxon>Acanthomorphata</taxon>
        <taxon>Eupercaria</taxon>
        <taxon>Tetraodontiformes</taxon>
        <taxon>Tetradontoidea</taxon>
        <taxon>Tetraodontidae</taxon>
        <taxon>Takifugu</taxon>
    </lineage>
</organism>
<dbReference type="UniPathway" id="UPA00363">
    <property type="reaction ID" value="UER00860"/>
</dbReference>
<feature type="binding site" evidence="21">
    <location>
        <begin position="191"/>
        <end position="193"/>
    </location>
    <ligand>
        <name>FAD</name>
        <dbReference type="ChEBI" id="CHEBI:57692"/>
    </ligand>
</feature>
<evidence type="ECO:0000259" key="24">
    <source>
        <dbReference type="Pfam" id="PF02770"/>
    </source>
</evidence>
<keyword evidence="8 22" id="KW-0285">Flavoprotein</keyword>